<evidence type="ECO:0000313" key="1">
    <source>
        <dbReference type="EMBL" id="GIY93456.1"/>
    </source>
</evidence>
<protein>
    <submittedName>
        <fullName evidence="1">Uncharacterized protein</fullName>
    </submittedName>
</protein>
<proteinExistence type="predicted"/>
<comment type="caution">
    <text evidence="1">The sequence shown here is derived from an EMBL/GenBank/DDBJ whole genome shotgun (WGS) entry which is preliminary data.</text>
</comment>
<evidence type="ECO:0000313" key="2">
    <source>
        <dbReference type="Proteomes" id="UP001054945"/>
    </source>
</evidence>
<gene>
    <name evidence="1" type="ORF">CEXT_126331</name>
</gene>
<organism evidence="1 2">
    <name type="scientific">Caerostris extrusa</name>
    <name type="common">Bark spider</name>
    <name type="synonym">Caerostris bankana</name>
    <dbReference type="NCBI Taxonomy" id="172846"/>
    <lineage>
        <taxon>Eukaryota</taxon>
        <taxon>Metazoa</taxon>
        <taxon>Ecdysozoa</taxon>
        <taxon>Arthropoda</taxon>
        <taxon>Chelicerata</taxon>
        <taxon>Arachnida</taxon>
        <taxon>Araneae</taxon>
        <taxon>Araneomorphae</taxon>
        <taxon>Entelegynae</taxon>
        <taxon>Araneoidea</taxon>
        <taxon>Araneidae</taxon>
        <taxon>Caerostris</taxon>
    </lineage>
</organism>
<accession>A0AAV4XDZ5</accession>
<name>A0AAV4XDZ5_CAEEX</name>
<dbReference type="Proteomes" id="UP001054945">
    <property type="component" value="Unassembled WGS sequence"/>
</dbReference>
<dbReference type="AlphaFoldDB" id="A0AAV4XDZ5"/>
<reference evidence="1 2" key="1">
    <citation type="submission" date="2021-06" db="EMBL/GenBank/DDBJ databases">
        <title>Caerostris extrusa draft genome.</title>
        <authorList>
            <person name="Kono N."/>
            <person name="Arakawa K."/>
        </authorList>
    </citation>
    <scope>NUCLEOTIDE SEQUENCE [LARGE SCALE GENOMIC DNA]</scope>
</reference>
<keyword evidence="2" id="KW-1185">Reference proteome</keyword>
<sequence>MCGDDNGLPRSVIALFNNRANGSPFRLMCDYDLRVVNREARVSRILISMKGIGGLPSIWVWSPFLVPLKLAFSFW</sequence>
<dbReference type="EMBL" id="BPLR01017662">
    <property type="protein sequence ID" value="GIY93456.1"/>
    <property type="molecule type" value="Genomic_DNA"/>
</dbReference>